<accession>A0ABS2DIK3</accession>
<keyword evidence="1" id="KW-0472">Membrane</keyword>
<comment type="caution">
    <text evidence="2">The sequence shown here is derived from an EMBL/GenBank/DDBJ whole genome shotgun (WGS) entry which is preliminary data.</text>
</comment>
<feature type="transmembrane region" description="Helical" evidence="1">
    <location>
        <begin position="9"/>
        <end position="30"/>
    </location>
</feature>
<gene>
    <name evidence="2" type="ORF">JR050_11715</name>
</gene>
<keyword evidence="3" id="KW-1185">Reference proteome</keyword>
<evidence type="ECO:0000256" key="1">
    <source>
        <dbReference type="SAM" id="Phobius"/>
    </source>
</evidence>
<proteinExistence type="predicted"/>
<feature type="transmembrane region" description="Helical" evidence="1">
    <location>
        <begin position="50"/>
        <end position="73"/>
    </location>
</feature>
<keyword evidence="1" id="KW-1133">Transmembrane helix</keyword>
<keyword evidence="1" id="KW-0812">Transmembrane</keyword>
<reference evidence="2 3" key="1">
    <citation type="submission" date="2021-02" db="EMBL/GenBank/DDBJ databases">
        <title>Bacillus sp. RD4P76, an endophyte from a halophyte.</title>
        <authorList>
            <person name="Sun J.-Q."/>
        </authorList>
    </citation>
    <scope>NUCLEOTIDE SEQUENCE [LARGE SCALE GENOMIC DNA]</scope>
    <source>
        <strain evidence="2 3">RD4P76</strain>
    </source>
</reference>
<dbReference type="RefSeq" id="WP_204203685.1">
    <property type="nucleotide sequence ID" value="NZ_JAFELM010000031.1"/>
</dbReference>
<dbReference type="EMBL" id="JAFELM010000031">
    <property type="protein sequence ID" value="MBM6618324.1"/>
    <property type="molecule type" value="Genomic_DNA"/>
</dbReference>
<sequence>MVDDKKNSIALALTTLGILAIVIGIILGISSSISNDPYIEGELVQSSFGWGIAINGIIVGILFLGFAEIIKLLQGIYNQQRYQNGLYEQLSTDRKESSNSRDASSDIVSDQERHEITEYFHADKVEEIKRTSQEDIYLVTVNQQKVVVELGGFKPVVIPEEKAKELGIL</sequence>
<dbReference type="Proteomes" id="UP001518925">
    <property type="component" value="Unassembled WGS sequence"/>
</dbReference>
<name>A0ABS2DIK3_9BACI</name>
<organism evidence="2 3">
    <name type="scientific">Bacillus suaedaesalsae</name>
    <dbReference type="NCBI Taxonomy" id="2810349"/>
    <lineage>
        <taxon>Bacteria</taxon>
        <taxon>Bacillati</taxon>
        <taxon>Bacillota</taxon>
        <taxon>Bacilli</taxon>
        <taxon>Bacillales</taxon>
        <taxon>Bacillaceae</taxon>
        <taxon>Bacillus</taxon>
    </lineage>
</organism>
<evidence type="ECO:0000313" key="2">
    <source>
        <dbReference type="EMBL" id="MBM6618324.1"/>
    </source>
</evidence>
<evidence type="ECO:0000313" key="3">
    <source>
        <dbReference type="Proteomes" id="UP001518925"/>
    </source>
</evidence>
<protein>
    <submittedName>
        <fullName evidence="2">Uncharacterized protein</fullName>
    </submittedName>
</protein>